<dbReference type="EMBL" id="CP030032">
    <property type="protein sequence ID" value="AWV89363.1"/>
    <property type="molecule type" value="Genomic_DNA"/>
</dbReference>
<accession>A0A2Z4FK91</accession>
<dbReference type="OrthoDB" id="5523280at2"/>
<evidence type="ECO:0000313" key="2">
    <source>
        <dbReference type="EMBL" id="AWV89363.1"/>
    </source>
</evidence>
<gene>
    <name evidence="2" type="ORF">DN745_08450</name>
</gene>
<dbReference type="Gene3D" id="3.40.50.300">
    <property type="entry name" value="P-loop containing nucleotide triphosphate hydrolases"/>
    <property type="match status" value="1"/>
</dbReference>
<evidence type="ECO:0000313" key="3">
    <source>
        <dbReference type="Proteomes" id="UP000249799"/>
    </source>
</evidence>
<dbReference type="PANTHER" id="PTHR13696:SF52">
    <property type="entry name" value="PARA FAMILY PROTEIN CT_582"/>
    <property type="match status" value="1"/>
</dbReference>
<keyword evidence="3" id="KW-1185">Reference proteome</keyword>
<dbReference type="Pfam" id="PF13614">
    <property type="entry name" value="AAA_31"/>
    <property type="match status" value="1"/>
</dbReference>
<dbReference type="SUPFAM" id="SSF52540">
    <property type="entry name" value="P-loop containing nucleoside triphosphate hydrolases"/>
    <property type="match status" value="1"/>
</dbReference>
<dbReference type="Proteomes" id="UP000249799">
    <property type="component" value="Chromosome"/>
</dbReference>
<dbReference type="AlphaFoldDB" id="A0A2Z4FK91"/>
<organism evidence="2 3">
    <name type="scientific">Bradymonas sediminis</name>
    <dbReference type="NCBI Taxonomy" id="1548548"/>
    <lineage>
        <taxon>Bacteria</taxon>
        <taxon>Deltaproteobacteria</taxon>
        <taxon>Bradymonadales</taxon>
        <taxon>Bradymonadaceae</taxon>
        <taxon>Bradymonas</taxon>
    </lineage>
</organism>
<proteinExistence type="predicted"/>
<sequence length="288" mass="31109">MRNLISNGLKRLVKNDEQDDSRRYARGERQAKVIAVATVKGGVGKTTTAVNLAAGLALFEDARVLLIDLDAQGHCTTSLSALMSQERAEKSVSDILLDEQGAEFLDARVPSGIDGLDVTPADPALAETEGRISQKIGKESLLREALKLTRTHYDYIIIDSPPNKGNLTLNALFAADKVLIPTDLAALSVQGADELMGTVEAVNGRLGHNLGVLGVLLTRVDGRTVSINEQVLEQIEQAWEHVLFKTRIGINTALPRAQLAGMPIFEFDADSRGAKHYKALVHEVVARS</sequence>
<protein>
    <submittedName>
        <fullName evidence="2">ParA family protein</fullName>
    </submittedName>
</protein>
<dbReference type="CDD" id="cd02042">
    <property type="entry name" value="ParAB_family"/>
    <property type="match status" value="1"/>
</dbReference>
<dbReference type="InterPro" id="IPR050678">
    <property type="entry name" value="DNA_Partitioning_ATPase"/>
</dbReference>
<reference evidence="2 3" key="1">
    <citation type="submission" date="2018-06" db="EMBL/GenBank/DDBJ databases">
        <title>Lujinxingia sediminis gen. nov. sp. nov., a new facultative anaerobic member of the class Deltaproteobacteria, and proposal of Lujinxingaceae fam. nov.</title>
        <authorList>
            <person name="Guo L.-Y."/>
            <person name="Li C.-M."/>
            <person name="Wang S."/>
            <person name="Du Z.-J."/>
        </authorList>
    </citation>
    <scope>NUCLEOTIDE SEQUENCE [LARGE SCALE GENOMIC DNA]</scope>
    <source>
        <strain evidence="2 3">FA350</strain>
    </source>
</reference>
<dbReference type="FunFam" id="3.40.50.300:FF:000285">
    <property type="entry name" value="Sporulation initiation inhibitor Soj"/>
    <property type="match status" value="1"/>
</dbReference>
<feature type="domain" description="AAA" evidence="1">
    <location>
        <begin position="31"/>
        <end position="210"/>
    </location>
</feature>
<evidence type="ECO:0000259" key="1">
    <source>
        <dbReference type="Pfam" id="PF13614"/>
    </source>
</evidence>
<dbReference type="InterPro" id="IPR027417">
    <property type="entry name" value="P-loop_NTPase"/>
</dbReference>
<dbReference type="InterPro" id="IPR025669">
    <property type="entry name" value="AAA_dom"/>
</dbReference>
<dbReference type="PANTHER" id="PTHR13696">
    <property type="entry name" value="P-LOOP CONTAINING NUCLEOSIDE TRIPHOSPHATE HYDROLASE"/>
    <property type="match status" value="1"/>
</dbReference>
<dbReference type="KEGG" id="bsed:DN745_08450"/>
<dbReference type="RefSeq" id="WP_111333817.1">
    <property type="nucleotide sequence ID" value="NZ_CP030032.1"/>
</dbReference>
<name>A0A2Z4FK91_9DELT</name>